<dbReference type="Gene3D" id="3.10.50.10">
    <property type="match status" value="1"/>
</dbReference>
<dbReference type="SMART" id="SM00636">
    <property type="entry name" value="Glyco_18"/>
    <property type="match status" value="1"/>
</dbReference>
<evidence type="ECO:0000256" key="1">
    <source>
        <dbReference type="ARBA" id="ARBA00022801"/>
    </source>
</evidence>
<proteinExistence type="predicted"/>
<keyword evidence="2 3" id="KW-0326">Glycosidase</keyword>
<dbReference type="PANTHER" id="PTHR46066:SF2">
    <property type="entry name" value="CHITINASE DOMAIN-CONTAINING PROTEIN 1"/>
    <property type="match status" value="1"/>
</dbReference>
<evidence type="ECO:0000313" key="7">
    <source>
        <dbReference type="Proteomes" id="UP000450917"/>
    </source>
</evidence>
<dbReference type="InterPro" id="IPR011583">
    <property type="entry name" value="Chitinase_II/V-like_cat"/>
</dbReference>
<dbReference type="PANTHER" id="PTHR46066">
    <property type="entry name" value="CHITINASE DOMAIN-CONTAINING PROTEIN 1 FAMILY MEMBER"/>
    <property type="match status" value="1"/>
</dbReference>
<dbReference type="GO" id="GO:0005975">
    <property type="term" value="P:carbohydrate metabolic process"/>
    <property type="evidence" value="ECO:0007669"/>
    <property type="project" value="InterPro"/>
</dbReference>
<reference evidence="6 7" key="1">
    <citation type="submission" date="2019-11" db="EMBL/GenBank/DDBJ databases">
        <title>Draft genome sequences of five Paenibacillus species of dairy origin.</title>
        <authorList>
            <person name="Olajide A.M."/>
            <person name="Chen S."/>
            <person name="Lapointe G."/>
        </authorList>
    </citation>
    <scope>NUCLEOTIDE SEQUENCE [LARGE SCALE GENOMIC DNA]</scope>
    <source>
        <strain evidence="6 7">2CS3</strain>
    </source>
</reference>
<gene>
    <name evidence="6" type="ORF">GNP93_24915</name>
</gene>
<feature type="domain" description="GH18" evidence="5">
    <location>
        <begin position="329"/>
        <end position="643"/>
    </location>
</feature>
<dbReference type="EMBL" id="WNZX01000034">
    <property type="protein sequence ID" value="MUG73851.1"/>
    <property type="molecule type" value="Genomic_DNA"/>
</dbReference>
<name>A0A7X2ZFC4_9BACL</name>
<evidence type="ECO:0000256" key="2">
    <source>
        <dbReference type="ARBA" id="ARBA00023295"/>
    </source>
</evidence>
<keyword evidence="1 3" id="KW-0378">Hydrolase</keyword>
<feature type="signal peptide" evidence="4">
    <location>
        <begin position="1"/>
        <end position="24"/>
    </location>
</feature>
<dbReference type="Proteomes" id="UP000450917">
    <property type="component" value="Unassembled WGS sequence"/>
</dbReference>
<dbReference type="PROSITE" id="PS51910">
    <property type="entry name" value="GH18_2"/>
    <property type="match status" value="1"/>
</dbReference>
<evidence type="ECO:0000259" key="5">
    <source>
        <dbReference type="PROSITE" id="PS51910"/>
    </source>
</evidence>
<dbReference type="Gene3D" id="3.20.20.80">
    <property type="entry name" value="Glycosidases"/>
    <property type="match status" value="1"/>
</dbReference>
<organism evidence="6 7">
    <name type="scientific">Paenibacillus validus</name>
    <dbReference type="NCBI Taxonomy" id="44253"/>
    <lineage>
        <taxon>Bacteria</taxon>
        <taxon>Bacillati</taxon>
        <taxon>Bacillota</taxon>
        <taxon>Bacilli</taxon>
        <taxon>Bacillales</taxon>
        <taxon>Paenibacillaceae</taxon>
        <taxon>Paenibacillus</taxon>
    </lineage>
</organism>
<dbReference type="InterPro" id="IPR001579">
    <property type="entry name" value="Glyco_hydro_18_chit_AS"/>
</dbReference>
<feature type="chain" id="PRO_5030709743" evidence="4">
    <location>
        <begin position="25"/>
        <end position="643"/>
    </location>
</feature>
<dbReference type="InterPro" id="IPR017853">
    <property type="entry name" value="GH"/>
</dbReference>
<dbReference type="InterPro" id="IPR001223">
    <property type="entry name" value="Glyco_hydro18_cat"/>
</dbReference>
<sequence>MKRKTLLSLAAITLFLSVAGNAAAADKTSKYRVYQDTKLILETSDYKTAENYARWFADSHVEEIGTRNWLWDNYPRYKVYQHGYSAPDWEFATLDEAVREASKWGSASVRDLQSGGWVWNNYPRYRLYQGDNTLDGWTFVTLNDAIAEATKWANAHIVDLSTHRWVWDNVAAAKKTELRQTGAKTYQVYQGKYTTDSWKFAYLEDAIAESLRWSNSTIVNTSTGKVVFSNVKSFKVYQNNNYLDAFLSVDDAIAYAKWYDHTRIVNEEAPKLAGSNQTVWSNYPYYQVFQNNNLIADFNTIPAALNYAKGYSNASIRLYDGGTAIWDNLRKLQYWGWNGTSSDGTIRSHVNTTSGLDVVSPTYFNLEDSAGNVTDTSNKDTVAWLKKQGYAVHPLVHNQFDPKLTTAFLASKEARGKFIGTLVNKAAQLGVDGLNIDFESLSGSDRANFTAFMEELTAAAHARNLLISVDLPRGSAKWNAQTAFDHEKLGGIVDYIITMTYDQYWKGSTEPGSVAGLPWVEEGIKEFLSYGIPRDKLIMGVPFYVREWKVDSAGNLESNRALLMKDLEPLIQEKKATKTWDARFQQYKVEYMQDGYKNVFWLENEATIKARIDLAKKYELAGVAAWRLGYDNANVWQTMIQQK</sequence>
<dbReference type="PROSITE" id="PS01095">
    <property type="entry name" value="GH18_1"/>
    <property type="match status" value="1"/>
</dbReference>
<dbReference type="AlphaFoldDB" id="A0A7X2ZFC4"/>
<keyword evidence="7" id="KW-1185">Reference proteome</keyword>
<dbReference type="SUPFAM" id="SSF51445">
    <property type="entry name" value="(Trans)glycosidases"/>
    <property type="match status" value="1"/>
</dbReference>
<evidence type="ECO:0000256" key="4">
    <source>
        <dbReference type="SAM" id="SignalP"/>
    </source>
</evidence>
<evidence type="ECO:0000313" key="6">
    <source>
        <dbReference type="EMBL" id="MUG73851.1"/>
    </source>
</evidence>
<keyword evidence="4" id="KW-0732">Signal</keyword>
<protein>
    <submittedName>
        <fullName evidence="6">Glycoside hydrolase family 18</fullName>
    </submittedName>
</protein>
<dbReference type="Pfam" id="PF00704">
    <property type="entry name" value="Glyco_hydro_18"/>
    <property type="match status" value="1"/>
</dbReference>
<dbReference type="InterPro" id="IPR029070">
    <property type="entry name" value="Chitinase_insertion_sf"/>
</dbReference>
<comment type="caution">
    <text evidence="6">The sequence shown here is derived from an EMBL/GenBank/DDBJ whole genome shotgun (WGS) entry which is preliminary data.</text>
</comment>
<dbReference type="GO" id="GO:0008061">
    <property type="term" value="F:chitin binding"/>
    <property type="evidence" value="ECO:0007669"/>
    <property type="project" value="InterPro"/>
</dbReference>
<dbReference type="GO" id="GO:0004553">
    <property type="term" value="F:hydrolase activity, hydrolyzing O-glycosyl compounds"/>
    <property type="evidence" value="ECO:0007669"/>
    <property type="project" value="InterPro"/>
</dbReference>
<accession>A0A7X2ZFC4</accession>
<evidence type="ECO:0000256" key="3">
    <source>
        <dbReference type="RuleBase" id="RU000489"/>
    </source>
</evidence>